<feature type="signal peptide" evidence="4">
    <location>
        <begin position="1"/>
        <end position="20"/>
    </location>
</feature>
<protein>
    <submittedName>
        <fullName evidence="6">Outer membrane beta-barrel family protein</fullName>
    </submittedName>
</protein>
<sequence>MKRILLSVCFLIFCFFSAKAQSVHSIKGRVIDTASTTILGGTSVSVLNAKDSTMVKFTRAAENGSFELSNIKNGKYILLVSYPKYADFVDHFALDSTKKDVDYGKINLTGKAKLLADVIIKGNRSAIKIKGDTTEFDPQAYNIEPNAKVEDLIKQFPGIEIDKDGKITAQGQKNVKVLVDGEEFFGDDPTLVTKNIRADMVDKVQLYDKKSDQATFTGVDDGEKTKTLNIKLKENAKNGYFGKAIAGVGTDEYYQGQLMFNKFAGKKKFSAYGVLGNNGKVGLGWEDSQKYGSSNNMTVSDDGGIYITGGGDDFDSFSGQYNGQGIPVARTGGLHFDNKWNDDKETLNTNYKIGSLRVVGDRSTISQNNLASGIINTNSNQTFDNDVFRQKLDAMYEIKLDTTLTLKVNVDGTIKNSSTLTDYATLSTRGDNSLLNTSARKLTNDGDDKIFNINALLTKRLKKKGRTLSLNLNQSISDSKTEGYLNSANSFYNLTGGIDSTQNVDQYKVNNITNNVFKSNLAYTEPLSKTLTLALNYGLSLINGRSDRKSFNQSTPGNYDAFDSQFSNDYQLDQVINQGGAIFNFRKGKTVFNVGSKFSGVDFKQEDLYNKKTYNRNFINYMPQAMYQYNFSQQKSFRINYNGNTNQPSLDQIQPIRVNTDPLNITLGNPDLRPSFRSNISASYNSYKVLSSQSIYISGFYSFTNNPIVSDVTTDAAGKSTFRSVNISDKMPSNFSVYSSFGRKIKGIDLNTGLGFNMNGSTSYNYINSVLNETKSMTYSPTINISKYKDKKFDFYAYFGPSYNTSEASVQQAANSNGWGAQGYFSGKVNLPGKFEIGSDGEYTYRAKTQAFNESFTRFLWNATISKKFFKSENLKASVTGYDLLNQNQGFSRSATNGNIIQSNYTTIQRYFMFSLSWDFTKMGGGVKPQN</sequence>
<keyword evidence="4" id="KW-0732">Signal</keyword>
<evidence type="ECO:0000256" key="1">
    <source>
        <dbReference type="ARBA" id="ARBA00004442"/>
    </source>
</evidence>
<feature type="domain" description="Outer membrane protein beta-barrel" evidence="5">
    <location>
        <begin position="460"/>
        <end position="918"/>
    </location>
</feature>
<evidence type="ECO:0000256" key="4">
    <source>
        <dbReference type="SAM" id="SignalP"/>
    </source>
</evidence>
<dbReference type="Proteomes" id="UP001595792">
    <property type="component" value="Unassembled WGS sequence"/>
</dbReference>
<dbReference type="SUPFAM" id="SSF56935">
    <property type="entry name" value="Porins"/>
    <property type="match status" value="1"/>
</dbReference>
<dbReference type="Pfam" id="PF13620">
    <property type="entry name" value="CarboxypepD_reg"/>
    <property type="match status" value="1"/>
</dbReference>
<reference evidence="7" key="1">
    <citation type="journal article" date="2019" name="Int. J. Syst. Evol. Microbiol.">
        <title>The Global Catalogue of Microorganisms (GCM) 10K type strain sequencing project: providing services to taxonomists for standard genome sequencing and annotation.</title>
        <authorList>
            <consortium name="The Broad Institute Genomics Platform"/>
            <consortium name="The Broad Institute Genome Sequencing Center for Infectious Disease"/>
            <person name="Wu L."/>
            <person name="Ma J."/>
        </authorList>
    </citation>
    <scope>NUCLEOTIDE SEQUENCE [LARGE SCALE GENOMIC DNA]</scope>
    <source>
        <strain evidence="7">CCM 8689</strain>
    </source>
</reference>
<dbReference type="Pfam" id="PF14905">
    <property type="entry name" value="OMP_b-brl_3"/>
    <property type="match status" value="1"/>
</dbReference>
<accession>A0ABV8NTS8</accession>
<keyword evidence="7" id="KW-1185">Reference proteome</keyword>
<proteinExistence type="predicted"/>
<dbReference type="SUPFAM" id="SSF49478">
    <property type="entry name" value="Cna protein B-type domain"/>
    <property type="match status" value="1"/>
</dbReference>
<dbReference type="InterPro" id="IPR036942">
    <property type="entry name" value="Beta-barrel_TonB_sf"/>
</dbReference>
<evidence type="ECO:0000256" key="2">
    <source>
        <dbReference type="ARBA" id="ARBA00023136"/>
    </source>
</evidence>
<evidence type="ECO:0000256" key="3">
    <source>
        <dbReference type="ARBA" id="ARBA00023237"/>
    </source>
</evidence>
<dbReference type="InterPro" id="IPR041700">
    <property type="entry name" value="OMP_b-brl_3"/>
</dbReference>
<evidence type="ECO:0000313" key="7">
    <source>
        <dbReference type="Proteomes" id="UP001595792"/>
    </source>
</evidence>
<dbReference type="RefSeq" id="WP_378963344.1">
    <property type="nucleotide sequence ID" value="NZ_JBHRXC010000016.1"/>
</dbReference>
<dbReference type="EMBL" id="JBHSBY010000146">
    <property type="protein sequence ID" value="MFC4199288.1"/>
    <property type="molecule type" value="Genomic_DNA"/>
</dbReference>
<evidence type="ECO:0000259" key="5">
    <source>
        <dbReference type="Pfam" id="PF14905"/>
    </source>
</evidence>
<name>A0ABV8NTS8_9SPHI</name>
<feature type="chain" id="PRO_5046241635" evidence="4">
    <location>
        <begin position="21"/>
        <end position="931"/>
    </location>
</feature>
<keyword evidence="2" id="KW-0472">Membrane</keyword>
<comment type="caution">
    <text evidence="6">The sequence shown here is derived from an EMBL/GenBank/DDBJ whole genome shotgun (WGS) entry which is preliminary data.</text>
</comment>
<comment type="subcellular location">
    <subcellularLocation>
        <location evidence="1">Cell outer membrane</location>
    </subcellularLocation>
</comment>
<evidence type="ECO:0000313" key="6">
    <source>
        <dbReference type="EMBL" id="MFC4199288.1"/>
    </source>
</evidence>
<keyword evidence="3" id="KW-0998">Cell outer membrane</keyword>
<organism evidence="6 7">
    <name type="scientific">Pedobacter jamesrossensis</name>
    <dbReference type="NCBI Taxonomy" id="1908238"/>
    <lineage>
        <taxon>Bacteria</taxon>
        <taxon>Pseudomonadati</taxon>
        <taxon>Bacteroidota</taxon>
        <taxon>Sphingobacteriia</taxon>
        <taxon>Sphingobacteriales</taxon>
        <taxon>Sphingobacteriaceae</taxon>
        <taxon>Pedobacter</taxon>
    </lineage>
</organism>
<gene>
    <name evidence="6" type="ORF">ACFOUY_21460</name>
</gene>
<dbReference type="Gene3D" id="2.40.170.20">
    <property type="entry name" value="TonB-dependent receptor, beta-barrel domain"/>
    <property type="match status" value="1"/>
</dbReference>